<keyword evidence="5" id="KW-0597">Phosphoprotein</keyword>
<dbReference type="Pfam" id="PF04967">
    <property type="entry name" value="HTH_10"/>
    <property type="match status" value="1"/>
</dbReference>
<evidence type="ECO:0000256" key="1">
    <source>
        <dbReference type="ARBA" id="ARBA00022679"/>
    </source>
</evidence>
<keyword evidence="1" id="KW-0808">Transferase</keyword>
<keyword evidence="2" id="KW-0418">Kinase</keyword>
<dbReference type="Pfam" id="PF13185">
    <property type="entry name" value="GAF_2"/>
    <property type="match status" value="2"/>
</dbReference>
<reference evidence="7" key="1">
    <citation type="submission" date="2017-11" db="EMBL/GenBank/DDBJ databases">
        <authorList>
            <person name="Kajale S.C."/>
            <person name="Sharma A."/>
        </authorList>
    </citation>
    <scope>NUCLEOTIDE SEQUENCE</scope>
    <source>
        <strain evidence="7">LS1_42</strain>
    </source>
</reference>
<dbReference type="OrthoDB" id="165911at2157"/>
<feature type="modified residue" description="4-aspartylphosphate" evidence="5">
    <location>
        <position position="57"/>
    </location>
</feature>
<dbReference type="SUPFAM" id="SSF55781">
    <property type="entry name" value="GAF domain-like"/>
    <property type="match status" value="2"/>
</dbReference>
<dbReference type="PANTHER" id="PTHR34236:SF1">
    <property type="entry name" value="DIMETHYL SULFOXIDE REDUCTASE TRANSCRIPTIONAL ACTIVATOR"/>
    <property type="match status" value="1"/>
</dbReference>
<dbReference type="RefSeq" id="WP_148857120.1">
    <property type="nucleotide sequence ID" value="NZ_PHNJ01000002.1"/>
</dbReference>
<dbReference type="InterPro" id="IPR031803">
    <property type="entry name" value="BAT_GAF/HTH-assoc"/>
</dbReference>
<dbReference type="PROSITE" id="PS50110">
    <property type="entry name" value="RESPONSE_REGULATORY"/>
    <property type="match status" value="1"/>
</dbReference>
<dbReference type="AlphaFoldDB" id="A0A8J8Q9N4"/>
<dbReference type="Gene3D" id="3.40.50.2300">
    <property type="match status" value="1"/>
</dbReference>
<name>A0A8J8Q9N4_9EURY</name>
<dbReference type="Proteomes" id="UP000766904">
    <property type="component" value="Unassembled WGS sequence"/>
</dbReference>
<evidence type="ECO:0000256" key="4">
    <source>
        <dbReference type="ARBA" id="ARBA00023163"/>
    </source>
</evidence>
<dbReference type="InterPro" id="IPR007050">
    <property type="entry name" value="HTH_bacterioopsin"/>
</dbReference>
<dbReference type="EMBL" id="PHNJ01000002">
    <property type="protein sequence ID" value="TYL39900.1"/>
    <property type="molecule type" value="Genomic_DNA"/>
</dbReference>
<evidence type="ECO:0000313" key="7">
    <source>
        <dbReference type="EMBL" id="TYL39900.1"/>
    </source>
</evidence>
<dbReference type="SMART" id="SM00065">
    <property type="entry name" value="GAF"/>
    <property type="match status" value="2"/>
</dbReference>
<proteinExistence type="predicted"/>
<dbReference type="SUPFAM" id="SSF52172">
    <property type="entry name" value="CheY-like"/>
    <property type="match status" value="1"/>
</dbReference>
<dbReference type="GO" id="GO:0016301">
    <property type="term" value="F:kinase activity"/>
    <property type="evidence" value="ECO:0007669"/>
    <property type="project" value="UniProtKB-KW"/>
</dbReference>
<dbReference type="Pfam" id="PF00072">
    <property type="entry name" value="Response_reg"/>
    <property type="match status" value="1"/>
</dbReference>
<keyword evidence="3" id="KW-0805">Transcription regulation</keyword>
<evidence type="ECO:0000313" key="8">
    <source>
        <dbReference type="Proteomes" id="UP000766904"/>
    </source>
</evidence>
<dbReference type="Gene3D" id="3.30.450.40">
    <property type="match status" value="2"/>
</dbReference>
<dbReference type="Pfam" id="PF15915">
    <property type="entry name" value="BAT"/>
    <property type="match status" value="1"/>
</dbReference>
<comment type="caution">
    <text evidence="7">The sequence shown here is derived from an EMBL/GenBank/DDBJ whole genome shotgun (WGS) entry which is preliminary data.</text>
</comment>
<dbReference type="PANTHER" id="PTHR34236">
    <property type="entry name" value="DIMETHYL SULFOXIDE REDUCTASE TRANSCRIPTIONAL ACTIVATOR"/>
    <property type="match status" value="1"/>
</dbReference>
<protein>
    <submittedName>
        <fullName evidence="7">Diguanylate cyclase</fullName>
    </submittedName>
</protein>
<dbReference type="InterPro" id="IPR011006">
    <property type="entry name" value="CheY-like_superfamily"/>
</dbReference>
<evidence type="ECO:0000256" key="5">
    <source>
        <dbReference type="PROSITE-ProRule" id="PRU00169"/>
    </source>
</evidence>
<keyword evidence="4" id="KW-0804">Transcription</keyword>
<evidence type="ECO:0000259" key="6">
    <source>
        <dbReference type="PROSITE" id="PS50110"/>
    </source>
</evidence>
<evidence type="ECO:0000256" key="2">
    <source>
        <dbReference type="ARBA" id="ARBA00022777"/>
    </source>
</evidence>
<dbReference type="InterPro" id="IPR029016">
    <property type="entry name" value="GAF-like_dom_sf"/>
</dbReference>
<dbReference type="GO" id="GO:0000160">
    <property type="term" value="P:phosphorelay signal transduction system"/>
    <property type="evidence" value="ECO:0007669"/>
    <property type="project" value="InterPro"/>
</dbReference>
<organism evidence="7 8">
    <name type="scientific">Natronococcus pandeyae</name>
    <dbReference type="NCBI Taxonomy" id="2055836"/>
    <lineage>
        <taxon>Archaea</taxon>
        <taxon>Methanobacteriati</taxon>
        <taxon>Methanobacteriota</taxon>
        <taxon>Stenosarchaea group</taxon>
        <taxon>Halobacteria</taxon>
        <taxon>Halobacteriales</taxon>
        <taxon>Natrialbaceae</taxon>
        <taxon>Natronococcus</taxon>
    </lineage>
</organism>
<gene>
    <name evidence="7" type="ORF">CV102_06390</name>
</gene>
<dbReference type="SMART" id="SM00448">
    <property type="entry name" value="REC"/>
    <property type="match status" value="1"/>
</dbReference>
<sequence length="705" mass="78481">MSEPITVLVVDNEPDYAELAGTMLERERAEIDALVATDATEALEVRATRDVDCIVSDYEMPEMTGLELLERVREQEPELPFVLFTGRGSEELASEAIAAGVTQYLQKDSGTEQYALLANQITNAVSQYRAETELRRSERRYKRTLTTLHETTRELMRAETKGEIYRVATDTAAKILDVQVAAAYAFEPENGVLEHAASTRSSPAFGEPDVTIGRNDGLVWDVFSAGESTYYEDVLREDGVEGTQPLSRSELIVPLGTHGALVVGSGTVDGFDETMTELVHILGANTEAALDRAEREQLLREHDRTLSRQNEELTRLNHLNEIVREINHGIAQTTTRNEIETTVCDRLADTDRYRFAWVASNDTEPPEPTNWAGVDAAYVDRIRDDGDDAPESLLVRETLDTEQVRVVENVLETDGWGCRRTEALTYGYQTVLAVPLVDDERRYGVLLIHADGVDTIGDGEREVLAELGETIGHAMRSVERTRAMHTDGTLELELACRDSRLLTNRLSDRLGEPVSIAGVVERGADETLVFVSVPAGTELVALESEWASVERLSVLSERDDETLFELTVTSTPFLDALRTYDARVQTATARGGTTTVTLEAPHQVDARSLIESLREGFPGTELEARRETTSTQSARRLDARLEERLTDKQFQALQTAYYSGFFEWPRESTGEDLADTLGVSPPTYHYHLRAAERKLATLTFDEHSN</sequence>
<dbReference type="InterPro" id="IPR001789">
    <property type="entry name" value="Sig_transdc_resp-reg_receiver"/>
</dbReference>
<feature type="domain" description="Response regulatory" evidence="6">
    <location>
        <begin position="6"/>
        <end position="122"/>
    </location>
</feature>
<accession>A0A8J8Q9N4</accession>
<keyword evidence="8" id="KW-1185">Reference proteome</keyword>
<evidence type="ECO:0000256" key="3">
    <source>
        <dbReference type="ARBA" id="ARBA00023015"/>
    </source>
</evidence>
<dbReference type="CDD" id="cd00156">
    <property type="entry name" value="REC"/>
    <property type="match status" value="1"/>
</dbReference>
<dbReference type="InterPro" id="IPR003018">
    <property type="entry name" value="GAF"/>
</dbReference>